<keyword evidence="1" id="KW-0812">Transmembrane</keyword>
<dbReference type="EMBL" id="VPFD01000008">
    <property type="protein sequence ID" value="TXG00200.1"/>
    <property type="molecule type" value="Genomic_DNA"/>
</dbReference>
<dbReference type="SUPFAM" id="SSF54523">
    <property type="entry name" value="Pili subunits"/>
    <property type="match status" value="1"/>
</dbReference>
<dbReference type="Proteomes" id="UP000321413">
    <property type="component" value="Unassembled WGS sequence"/>
</dbReference>
<name>A0A5C7G450_9BURK</name>
<keyword evidence="1" id="KW-0472">Membrane</keyword>
<dbReference type="InterPro" id="IPR045584">
    <property type="entry name" value="Pilin-like"/>
</dbReference>
<proteinExistence type="predicted"/>
<sequence length="152" mass="15496">MKVRFNKNAQSGFTLIELIVVIVILGILAATALPKFASLSGDARAAALQGAKGSISAASAMVHGKWLISNANPIVTEGSNIAIVLGYPDVATIKTAAGLADTDFDISTNGQTMTVHPKNLPAALAETCKVTYTEATAAVAAPAIVITASKCE</sequence>
<feature type="transmembrane region" description="Helical" evidence="1">
    <location>
        <begin position="12"/>
        <end position="33"/>
    </location>
</feature>
<reference evidence="2 3" key="1">
    <citation type="submission" date="2019-08" db="EMBL/GenBank/DDBJ databases">
        <title>Massilia golmudensis sp. nov., isolated from sand in the Qinghai-Tibetan Plateau.</title>
        <authorList>
            <person name="Zhang B."/>
        </authorList>
    </citation>
    <scope>NUCLEOTIDE SEQUENCE [LARGE SCALE GENOMIC DNA]</scope>
    <source>
        <strain evidence="2 3">GEM5</strain>
    </source>
</reference>
<protein>
    <submittedName>
        <fullName evidence="2">Type II secretion system protein</fullName>
    </submittedName>
</protein>
<dbReference type="Gene3D" id="3.30.700.10">
    <property type="entry name" value="Glycoprotein, Type 4 Pilin"/>
    <property type="match status" value="1"/>
</dbReference>
<dbReference type="NCBIfam" id="TIGR02532">
    <property type="entry name" value="IV_pilin_GFxxxE"/>
    <property type="match status" value="1"/>
</dbReference>
<evidence type="ECO:0000313" key="3">
    <source>
        <dbReference type="Proteomes" id="UP000321413"/>
    </source>
</evidence>
<dbReference type="PANTHER" id="PTHR30093">
    <property type="entry name" value="GENERAL SECRETION PATHWAY PROTEIN G"/>
    <property type="match status" value="1"/>
</dbReference>
<organism evidence="2 3">
    <name type="scientific">Massilia arenae</name>
    <dbReference type="NCBI Taxonomy" id="2603288"/>
    <lineage>
        <taxon>Bacteria</taxon>
        <taxon>Pseudomonadati</taxon>
        <taxon>Pseudomonadota</taxon>
        <taxon>Betaproteobacteria</taxon>
        <taxon>Burkholderiales</taxon>
        <taxon>Oxalobacteraceae</taxon>
        <taxon>Telluria group</taxon>
        <taxon>Massilia</taxon>
    </lineage>
</organism>
<dbReference type="AlphaFoldDB" id="A0A5C7G450"/>
<accession>A0A5C7G450</accession>
<dbReference type="PROSITE" id="PS00409">
    <property type="entry name" value="PROKAR_NTER_METHYL"/>
    <property type="match status" value="1"/>
</dbReference>
<keyword evidence="3" id="KW-1185">Reference proteome</keyword>
<comment type="caution">
    <text evidence="2">The sequence shown here is derived from an EMBL/GenBank/DDBJ whole genome shotgun (WGS) entry which is preliminary data.</text>
</comment>
<dbReference type="InterPro" id="IPR012902">
    <property type="entry name" value="N_methyl_site"/>
</dbReference>
<dbReference type="Pfam" id="PF07963">
    <property type="entry name" value="N_methyl"/>
    <property type="match status" value="1"/>
</dbReference>
<gene>
    <name evidence="2" type="ORF">FVD38_09265</name>
</gene>
<evidence type="ECO:0000313" key="2">
    <source>
        <dbReference type="EMBL" id="TXG00200.1"/>
    </source>
</evidence>
<evidence type="ECO:0000256" key="1">
    <source>
        <dbReference type="SAM" id="Phobius"/>
    </source>
</evidence>
<dbReference type="RefSeq" id="WP_147934552.1">
    <property type="nucleotide sequence ID" value="NZ_VPFD01000008.1"/>
</dbReference>
<keyword evidence="1" id="KW-1133">Transmembrane helix</keyword>
<dbReference type="PANTHER" id="PTHR30093:SF7">
    <property type="entry name" value="MSHA MAJOR PILIN SUBUNIT MSHA"/>
    <property type="match status" value="1"/>
</dbReference>